<dbReference type="InterPro" id="IPR006311">
    <property type="entry name" value="TAT_signal"/>
</dbReference>
<evidence type="ECO:0000256" key="2">
    <source>
        <dbReference type="ARBA" id="ARBA00022898"/>
    </source>
</evidence>
<reference evidence="4" key="1">
    <citation type="submission" date="2018-05" db="EMBL/GenBank/DDBJ databases">
        <authorList>
            <person name="Lanie J.A."/>
            <person name="Ng W.-L."/>
            <person name="Kazmierczak K.M."/>
            <person name="Andrzejewski T.M."/>
            <person name="Davidsen T.M."/>
            <person name="Wayne K.J."/>
            <person name="Tettelin H."/>
            <person name="Glass J.I."/>
            <person name="Rusch D."/>
            <person name="Podicherti R."/>
            <person name="Tsui H.-C.T."/>
            <person name="Winkler M.E."/>
        </authorList>
    </citation>
    <scope>NUCLEOTIDE SEQUENCE</scope>
</reference>
<accession>A0A383AZA5</accession>
<protein>
    <recommendedName>
        <fullName evidence="3">Aromatic amino acid beta-eliminating lyase/threonine aldolase domain-containing protein</fullName>
    </recommendedName>
</protein>
<feature type="non-terminal residue" evidence="4">
    <location>
        <position position="110"/>
    </location>
</feature>
<dbReference type="InterPro" id="IPR015421">
    <property type="entry name" value="PyrdxlP-dep_Trfase_major"/>
</dbReference>
<sequence>MANLVNRRRFLEIGPLGVGYGAIAPHANATQSNHSTENTVLMVGDGLGLSPTELADTWTQLATKGEIEPDSYSIGGTVEHLETACAAALGKERAVFMPTGTLANHLAVRE</sequence>
<dbReference type="Pfam" id="PF01212">
    <property type="entry name" value="Beta_elim_lyase"/>
    <property type="match status" value="1"/>
</dbReference>
<dbReference type="GO" id="GO:0006520">
    <property type="term" value="P:amino acid metabolic process"/>
    <property type="evidence" value="ECO:0007669"/>
    <property type="project" value="InterPro"/>
</dbReference>
<proteinExistence type="predicted"/>
<keyword evidence="2" id="KW-0663">Pyridoxal phosphate</keyword>
<dbReference type="EMBL" id="UINC01196027">
    <property type="protein sequence ID" value="SVE12859.1"/>
    <property type="molecule type" value="Genomic_DNA"/>
</dbReference>
<name>A0A383AZA5_9ZZZZ</name>
<dbReference type="SUPFAM" id="SSF53383">
    <property type="entry name" value="PLP-dependent transferases"/>
    <property type="match status" value="1"/>
</dbReference>
<evidence type="ECO:0000313" key="4">
    <source>
        <dbReference type="EMBL" id="SVE12859.1"/>
    </source>
</evidence>
<evidence type="ECO:0000259" key="3">
    <source>
        <dbReference type="Pfam" id="PF01212"/>
    </source>
</evidence>
<dbReference type="PROSITE" id="PS51318">
    <property type="entry name" value="TAT"/>
    <property type="match status" value="1"/>
</dbReference>
<organism evidence="4">
    <name type="scientific">marine metagenome</name>
    <dbReference type="NCBI Taxonomy" id="408172"/>
    <lineage>
        <taxon>unclassified sequences</taxon>
        <taxon>metagenomes</taxon>
        <taxon>ecological metagenomes</taxon>
    </lineage>
</organism>
<dbReference type="InterPro" id="IPR001597">
    <property type="entry name" value="ArAA_b-elim_lyase/Thr_aldolase"/>
</dbReference>
<comment type="cofactor">
    <cofactor evidence="1">
        <name>pyridoxal 5'-phosphate</name>
        <dbReference type="ChEBI" id="CHEBI:597326"/>
    </cofactor>
</comment>
<dbReference type="Gene3D" id="3.40.640.10">
    <property type="entry name" value="Type I PLP-dependent aspartate aminotransferase-like (Major domain)"/>
    <property type="match status" value="1"/>
</dbReference>
<dbReference type="GO" id="GO:0016829">
    <property type="term" value="F:lyase activity"/>
    <property type="evidence" value="ECO:0007669"/>
    <property type="project" value="InterPro"/>
</dbReference>
<feature type="domain" description="Aromatic amino acid beta-eliminating lyase/threonine aldolase" evidence="3">
    <location>
        <begin position="66"/>
        <end position="109"/>
    </location>
</feature>
<gene>
    <name evidence="4" type="ORF">METZ01_LOCUS465713</name>
</gene>
<dbReference type="AlphaFoldDB" id="A0A383AZA5"/>
<evidence type="ECO:0000256" key="1">
    <source>
        <dbReference type="ARBA" id="ARBA00001933"/>
    </source>
</evidence>
<dbReference type="InterPro" id="IPR015424">
    <property type="entry name" value="PyrdxlP-dep_Trfase"/>
</dbReference>